<dbReference type="OrthoDB" id="248495at2759"/>
<dbReference type="GO" id="GO:0007094">
    <property type="term" value="P:mitotic spindle assembly checkpoint signaling"/>
    <property type="evidence" value="ECO:0007669"/>
    <property type="project" value="InterPro"/>
</dbReference>
<dbReference type="PROSITE" id="PS51489">
    <property type="entry name" value="BUB1_N"/>
    <property type="match status" value="1"/>
</dbReference>
<dbReference type="EMBL" id="KL197717">
    <property type="protein sequence ID" value="KDQ58570.1"/>
    <property type="molecule type" value="Genomic_DNA"/>
</dbReference>
<evidence type="ECO:0000259" key="2">
    <source>
        <dbReference type="PROSITE" id="PS51489"/>
    </source>
</evidence>
<dbReference type="Proteomes" id="UP000027265">
    <property type="component" value="Unassembled WGS sequence"/>
</dbReference>
<dbReference type="GO" id="GO:0004672">
    <property type="term" value="F:protein kinase activity"/>
    <property type="evidence" value="ECO:0007669"/>
    <property type="project" value="TreeGrafter"/>
</dbReference>
<evidence type="ECO:0000313" key="4">
    <source>
        <dbReference type="Proteomes" id="UP000027265"/>
    </source>
</evidence>
<feature type="compositionally biased region" description="Polar residues" evidence="1">
    <location>
        <begin position="272"/>
        <end position="282"/>
    </location>
</feature>
<accession>A0A067PXF7</accession>
<dbReference type="PANTHER" id="PTHR14030:SF4">
    <property type="entry name" value="BUB1 KINASE, ISOFORM A-RELATED"/>
    <property type="match status" value="1"/>
</dbReference>
<keyword evidence="4" id="KW-1185">Reference proteome</keyword>
<gene>
    <name evidence="3" type="ORF">JAAARDRAFT_128265</name>
</gene>
<dbReference type="InParanoid" id="A0A067PXF7"/>
<dbReference type="SMART" id="SM00777">
    <property type="entry name" value="Mad3_BUB1_I"/>
    <property type="match status" value="1"/>
</dbReference>
<dbReference type="GO" id="GO:0051754">
    <property type="term" value="P:meiotic sister chromatid cohesion, centromeric"/>
    <property type="evidence" value="ECO:0007669"/>
    <property type="project" value="TreeGrafter"/>
</dbReference>
<dbReference type="HOGENOM" id="CLU_043742_0_0_1"/>
<feature type="compositionally biased region" description="Low complexity" evidence="1">
    <location>
        <begin position="222"/>
        <end position="241"/>
    </location>
</feature>
<feature type="region of interest" description="Disordered" evidence="1">
    <location>
        <begin position="268"/>
        <end position="455"/>
    </location>
</feature>
<dbReference type="AlphaFoldDB" id="A0A067PXF7"/>
<feature type="compositionally biased region" description="Low complexity" evidence="1">
    <location>
        <begin position="306"/>
        <end position="332"/>
    </location>
</feature>
<sequence length="455" mass="49504">MSAPAIDDVFQDDVPAIVDCDVLEAAKENIQPLASGRRATTLSAILSTPHSQRDARLASTRNRLRINVEVALEDEDDDPLDAYCQLVYWTVENYPQGHSAESGLLELLEEATRVLKDDRDGKWRNDLRYLKLWTLYASYVERPAIIYKFLMANEIGTDFALMYEEYALALERSGRRTEADEIYLLAIARQASPLDRLKNKHREFQKRMMVSAPAANPPPAAAPESSSRTRRAALATTSTSTPASEQGDVFSTAAAPTRAPPNARMQIFVDPTGSQSSSSETNPYPELGTRKSRVKENIPEVKKAAGTTIRAGSSRRTASGSSTSRSGGAPSRIMVFRDPEPGSEEATAAEAAEMPPPPVPVSKKKEKDKPAVPQTPSKSTGFSPFRDEPGGVPSTPSFTPFRDESAPTTPSHPRTPVSESVMRAKRAGEADVGPSSEAEALRKNPLKNYADVSGE</sequence>
<evidence type="ECO:0000256" key="1">
    <source>
        <dbReference type="SAM" id="MobiDB-lite"/>
    </source>
</evidence>
<feature type="region of interest" description="Disordered" evidence="1">
    <location>
        <begin position="209"/>
        <end position="249"/>
    </location>
</feature>
<name>A0A067PXF7_9AGAM</name>
<dbReference type="InterPro" id="IPR015661">
    <property type="entry name" value="Bub1/Mad3"/>
</dbReference>
<reference evidence="4" key="1">
    <citation type="journal article" date="2014" name="Proc. Natl. Acad. Sci. U.S.A.">
        <title>Extensive sampling of basidiomycete genomes demonstrates inadequacy of the white-rot/brown-rot paradigm for wood decay fungi.</title>
        <authorList>
            <person name="Riley R."/>
            <person name="Salamov A.A."/>
            <person name="Brown D.W."/>
            <person name="Nagy L.G."/>
            <person name="Floudas D."/>
            <person name="Held B.W."/>
            <person name="Levasseur A."/>
            <person name="Lombard V."/>
            <person name="Morin E."/>
            <person name="Otillar R."/>
            <person name="Lindquist E.A."/>
            <person name="Sun H."/>
            <person name="LaButti K.M."/>
            <person name="Schmutz J."/>
            <person name="Jabbour D."/>
            <person name="Luo H."/>
            <person name="Baker S.E."/>
            <person name="Pisabarro A.G."/>
            <person name="Walton J.D."/>
            <person name="Blanchette R.A."/>
            <person name="Henrissat B."/>
            <person name="Martin F."/>
            <person name="Cullen D."/>
            <person name="Hibbett D.S."/>
            <person name="Grigoriev I.V."/>
        </authorList>
    </citation>
    <scope>NUCLEOTIDE SEQUENCE [LARGE SCALE GENOMIC DNA]</scope>
    <source>
        <strain evidence="4">MUCL 33604</strain>
    </source>
</reference>
<dbReference type="FunFam" id="1.25.40.430:FF:000003">
    <property type="entry name" value="Checkpoint serine/threonine-protein kinase BUB1"/>
    <property type="match status" value="1"/>
</dbReference>
<feature type="compositionally biased region" description="Low complexity" evidence="1">
    <location>
        <begin position="344"/>
        <end position="353"/>
    </location>
</feature>
<dbReference type="InterPro" id="IPR013212">
    <property type="entry name" value="Mad3/Bub1_I"/>
</dbReference>
<dbReference type="GO" id="GO:0032991">
    <property type="term" value="C:protein-containing complex"/>
    <property type="evidence" value="ECO:0007669"/>
    <property type="project" value="UniProtKB-ARBA"/>
</dbReference>
<dbReference type="PANTHER" id="PTHR14030">
    <property type="entry name" value="MITOTIC CHECKPOINT SERINE/THREONINE-PROTEIN KINASE BUB1"/>
    <property type="match status" value="1"/>
</dbReference>
<feature type="domain" description="BUB1 N-terminal" evidence="2">
    <location>
        <begin position="68"/>
        <end position="227"/>
    </location>
</feature>
<dbReference type="Pfam" id="PF08311">
    <property type="entry name" value="Mad3_BUB1_I"/>
    <property type="match status" value="1"/>
</dbReference>
<protein>
    <recommendedName>
        <fullName evidence="2">BUB1 N-terminal domain-containing protein</fullName>
    </recommendedName>
</protein>
<dbReference type="STRING" id="933084.A0A067PXF7"/>
<proteinExistence type="predicted"/>
<dbReference type="GO" id="GO:0005634">
    <property type="term" value="C:nucleus"/>
    <property type="evidence" value="ECO:0007669"/>
    <property type="project" value="TreeGrafter"/>
</dbReference>
<feature type="compositionally biased region" description="Basic and acidic residues" evidence="1">
    <location>
        <begin position="294"/>
        <end position="303"/>
    </location>
</feature>
<dbReference type="Gene3D" id="1.25.40.430">
    <property type="match status" value="1"/>
</dbReference>
<evidence type="ECO:0000313" key="3">
    <source>
        <dbReference type="EMBL" id="KDQ58570.1"/>
    </source>
</evidence>
<organism evidence="3 4">
    <name type="scientific">Jaapia argillacea MUCL 33604</name>
    <dbReference type="NCBI Taxonomy" id="933084"/>
    <lineage>
        <taxon>Eukaryota</taxon>
        <taxon>Fungi</taxon>
        <taxon>Dikarya</taxon>
        <taxon>Basidiomycota</taxon>
        <taxon>Agaricomycotina</taxon>
        <taxon>Agaricomycetes</taxon>
        <taxon>Agaricomycetidae</taxon>
        <taxon>Jaapiales</taxon>
        <taxon>Jaapiaceae</taxon>
        <taxon>Jaapia</taxon>
    </lineage>
</organism>